<reference evidence="5 8" key="2">
    <citation type="submission" date="2019-12" db="EMBL/GenBank/DDBJ databases">
        <title>Draft genome sequence of Labilibaculum sp. strain 44 isolated from deep waters of Black Sea.</title>
        <authorList>
            <person name="Yadav S."/>
            <person name="Villanueva L."/>
        </authorList>
    </citation>
    <scope>NUCLEOTIDE SEQUENCE [LARGE SCALE GENOMIC DNA]</scope>
    <source>
        <strain evidence="5 8">44</strain>
    </source>
</reference>
<dbReference type="Proteomes" id="UP000285951">
    <property type="component" value="Unassembled WGS sequence"/>
</dbReference>
<dbReference type="OrthoDB" id="504078at2"/>
<dbReference type="SUPFAM" id="SSF51419">
    <property type="entry name" value="PLP-binding barrel"/>
    <property type="match status" value="1"/>
</dbReference>
<keyword evidence="3" id="KW-0413">Isomerase</keyword>
<evidence type="ECO:0000256" key="3">
    <source>
        <dbReference type="ARBA" id="ARBA00023235"/>
    </source>
</evidence>
<dbReference type="GO" id="GO:0005829">
    <property type="term" value="C:cytosol"/>
    <property type="evidence" value="ECO:0007669"/>
    <property type="project" value="TreeGrafter"/>
</dbReference>
<dbReference type="InterPro" id="IPR001608">
    <property type="entry name" value="Ala_racemase_N"/>
</dbReference>
<evidence type="ECO:0000313" key="7">
    <source>
        <dbReference type="Proteomes" id="UP000285951"/>
    </source>
</evidence>
<feature type="domain" description="Alanine racemase N-terminal" evidence="4">
    <location>
        <begin position="7"/>
        <end position="225"/>
    </location>
</feature>
<comment type="cofactor">
    <cofactor evidence="1">
        <name>pyridoxal 5'-phosphate</name>
        <dbReference type="ChEBI" id="CHEBI:597326"/>
    </cofactor>
</comment>
<evidence type="ECO:0000256" key="2">
    <source>
        <dbReference type="ARBA" id="ARBA00022898"/>
    </source>
</evidence>
<keyword evidence="2" id="KW-0663">Pyridoxal phosphate</keyword>
<evidence type="ECO:0000313" key="6">
    <source>
        <dbReference type="EMBL" id="MVB06176.1"/>
    </source>
</evidence>
<comment type="caution">
    <text evidence="5">The sequence shown here is derived from an EMBL/GenBank/DDBJ whole genome shotgun (WGS) entry which is preliminary data.</text>
</comment>
<keyword evidence="7" id="KW-1185">Reference proteome</keyword>
<dbReference type="InterPro" id="IPR029066">
    <property type="entry name" value="PLP-binding_barrel"/>
</dbReference>
<proteinExistence type="predicted"/>
<protein>
    <submittedName>
        <fullName evidence="5">Alanine/ornithine racemase family PLP-dependent enzyme</fullName>
    </submittedName>
</protein>
<dbReference type="PANTHER" id="PTHR30511">
    <property type="entry name" value="ALANINE RACEMASE"/>
    <property type="match status" value="1"/>
</dbReference>
<dbReference type="GO" id="GO:0008784">
    <property type="term" value="F:alanine racemase activity"/>
    <property type="evidence" value="ECO:0007669"/>
    <property type="project" value="TreeGrafter"/>
</dbReference>
<dbReference type="Gene3D" id="3.20.20.10">
    <property type="entry name" value="Alanine racemase"/>
    <property type="match status" value="1"/>
</dbReference>
<dbReference type="RefSeq" id="WP_156194831.1">
    <property type="nucleotide sequence ID" value="NZ_QTZN02000006.1"/>
</dbReference>
<dbReference type="GO" id="GO:0030170">
    <property type="term" value="F:pyridoxal phosphate binding"/>
    <property type="evidence" value="ECO:0007669"/>
    <property type="project" value="TreeGrafter"/>
</dbReference>
<organism evidence="5 8">
    <name type="scientific">Labilibaculum euxinus</name>
    <dbReference type="NCBI Taxonomy" id="2686357"/>
    <lineage>
        <taxon>Bacteria</taxon>
        <taxon>Pseudomonadati</taxon>
        <taxon>Bacteroidota</taxon>
        <taxon>Bacteroidia</taxon>
        <taxon>Marinilabiliales</taxon>
        <taxon>Marinifilaceae</taxon>
        <taxon>Labilibaculum</taxon>
    </lineage>
</organism>
<evidence type="ECO:0000256" key="1">
    <source>
        <dbReference type="ARBA" id="ARBA00001933"/>
    </source>
</evidence>
<name>A0A7M4D2U2_9BACT</name>
<dbReference type="AlphaFoldDB" id="A0A7M4D2U2"/>
<evidence type="ECO:0000259" key="4">
    <source>
        <dbReference type="Pfam" id="PF01168"/>
    </source>
</evidence>
<dbReference type="PANTHER" id="PTHR30511:SF3">
    <property type="entry name" value="LYSINE RACEMASE"/>
    <property type="match status" value="1"/>
</dbReference>
<dbReference type="EMBL" id="QTZN02000006">
    <property type="protein sequence ID" value="MVB06176.1"/>
    <property type="molecule type" value="Genomic_DNA"/>
</dbReference>
<dbReference type="EMBL" id="WOTW01000006">
    <property type="protein sequence ID" value="MUP36971.1"/>
    <property type="molecule type" value="Genomic_DNA"/>
</dbReference>
<evidence type="ECO:0000313" key="8">
    <source>
        <dbReference type="Proteomes" id="UP000462449"/>
    </source>
</evidence>
<dbReference type="Proteomes" id="UP000462449">
    <property type="component" value="Unassembled WGS sequence"/>
</dbReference>
<evidence type="ECO:0000313" key="5">
    <source>
        <dbReference type="EMBL" id="MUP36971.1"/>
    </source>
</evidence>
<reference evidence="6 7" key="1">
    <citation type="submission" date="2019-11" db="EMBL/GenBank/DDBJ databases">
        <title>Draft genome sequence of Labilibaculum sp. strain SYP isolated from Black Sea.</title>
        <authorList>
            <person name="Yadav S."/>
            <person name="Villanueva L."/>
        </authorList>
    </citation>
    <scope>NUCLEOTIDE SEQUENCE [LARGE SCALE GENOMIC DNA]</scope>
    <source>
        <strain evidence="6 7">44</strain>
    </source>
</reference>
<sequence length="366" mass="41557">MAFVTLDIKKLKSNFDYLDSLFKKNGIEWSIVSKMLCGNKEFLTELLKFDFTQICDSRVSNLKVIKSINPNIETIYIKPPAKRSISSVVKYADISVNTEFETIKLLSEEAKKQKKTHKIIIMIELGELREGVLGEDFIAFYESVFRLDNIQVIGIGANLSCLYGVLPNHDKLIQLSLYEQLIEAKFNKQIPYVSGGSSVTIPLIFQNLLPKGINHFRVGETLFLGTDVYNNTKFEKMHSDVFRLYSEIIELIEKPTVPMGEFGTNLEGDSYEIDKTNIGETSYRAIVDLGLLDVEVSHLELVDKSLKISGASSDMIVIDLDDNKNKYKVGDLIEFDMDYMGILRILNSRYIEKRVKTVANKKACVL</sequence>
<gene>
    <name evidence="6" type="ORF">DWB62_004000</name>
    <name evidence="5" type="ORF">GNY23_04000</name>
</gene>
<dbReference type="InterPro" id="IPR000821">
    <property type="entry name" value="Ala_racemase"/>
</dbReference>
<dbReference type="Pfam" id="PF01168">
    <property type="entry name" value="Ala_racemase_N"/>
    <property type="match status" value="1"/>
</dbReference>
<accession>A0A7M4D2U2</accession>